<organism evidence="4 5">
    <name type="scientific">Haloferula chungangensis</name>
    <dbReference type="NCBI Taxonomy" id="1048331"/>
    <lineage>
        <taxon>Bacteria</taxon>
        <taxon>Pseudomonadati</taxon>
        <taxon>Verrucomicrobiota</taxon>
        <taxon>Verrucomicrobiia</taxon>
        <taxon>Verrucomicrobiales</taxon>
        <taxon>Verrucomicrobiaceae</taxon>
        <taxon>Haloferula</taxon>
    </lineage>
</organism>
<evidence type="ECO:0000256" key="3">
    <source>
        <dbReference type="SAM" id="SignalP"/>
    </source>
</evidence>
<dbReference type="RefSeq" id="WP_379713715.1">
    <property type="nucleotide sequence ID" value="NZ_JBHTBS010000007.1"/>
</dbReference>
<name>A0ABW2L7P3_9BACT</name>
<keyword evidence="2" id="KW-0472">Membrane</keyword>
<protein>
    <recommendedName>
        <fullName evidence="6">Lipoprotein</fullName>
    </recommendedName>
</protein>
<accession>A0ABW2L7P3</accession>
<sequence>MKSHFSKLAALTLIPALATSCMTTYDAYGNPVQSVDPGVAVAGAAAAALVGAAVANNNDNHYYYGRPYHKPRPPRPYYPPHGHRRH</sequence>
<evidence type="ECO:0000256" key="2">
    <source>
        <dbReference type="SAM" id="Phobius"/>
    </source>
</evidence>
<dbReference type="PROSITE" id="PS51257">
    <property type="entry name" value="PROKAR_LIPOPROTEIN"/>
    <property type="match status" value="1"/>
</dbReference>
<keyword evidence="2" id="KW-1133">Transmembrane helix</keyword>
<dbReference type="EMBL" id="JBHTBS010000007">
    <property type="protein sequence ID" value="MFC7338416.1"/>
    <property type="molecule type" value="Genomic_DNA"/>
</dbReference>
<keyword evidence="2" id="KW-0812">Transmembrane</keyword>
<evidence type="ECO:0000313" key="5">
    <source>
        <dbReference type="Proteomes" id="UP001596472"/>
    </source>
</evidence>
<evidence type="ECO:0000313" key="4">
    <source>
        <dbReference type="EMBL" id="MFC7338416.1"/>
    </source>
</evidence>
<comment type="caution">
    <text evidence="4">The sequence shown here is derived from an EMBL/GenBank/DDBJ whole genome shotgun (WGS) entry which is preliminary data.</text>
</comment>
<feature type="transmembrane region" description="Helical" evidence="2">
    <location>
        <begin position="39"/>
        <end position="56"/>
    </location>
</feature>
<evidence type="ECO:0000256" key="1">
    <source>
        <dbReference type="SAM" id="MobiDB-lite"/>
    </source>
</evidence>
<reference evidence="5" key="1">
    <citation type="journal article" date="2019" name="Int. J. Syst. Evol. Microbiol.">
        <title>The Global Catalogue of Microorganisms (GCM) 10K type strain sequencing project: providing services to taxonomists for standard genome sequencing and annotation.</title>
        <authorList>
            <consortium name="The Broad Institute Genomics Platform"/>
            <consortium name="The Broad Institute Genome Sequencing Center for Infectious Disease"/>
            <person name="Wu L."/>
            <person name="Ma J."/>
        </authorList>
    </citation>
    <scope>NUCLEOTIDE SEQUENCE [LARGE SCALE GENOMIC DNA]</scope>
    <source>
        <strain evidence="5">CGMCC 4.1467</strain>
    </source>
</reference>
<keyword evidence="5" id="KW-1185">Reference proteome</keyword>
<keyword evidence="3" id="KW-0732">Signal</keyword>
<evidence type="ECO:0008006" key="6">
    <source>
        <dbReference type="Google" id="ProtNLM"/>
    </source>
</evidence>
<proteinExistence type="predicted"/>
<feature type="chain" id="PRO_5045732420" description="Lipoprotein" evidence="3">
    <location>
        <begin position="19"/>
        <end position="86"/>
    </location>
</feature>
<gene>
    <name evidence="4" type="ORF">ACFQY0_14575</name>
</gene>
<dbReference type="Proteomes" id="UP001596472">
    <property type="component" value="Unassembled WGS sequence"/>
</dbReference>
<feature type="region of interest" description="Disordered" evidence="1">
    <location>
        <begin position="63"/>
        <end position="86"/>
    </location>
</feature>
<feature type="signal peptide" evidence="3">
    <location>
        <begin position="1"/>
        <end position="18"/>
    </location>
</feature>